<evidence type="ECO:0000256" key="1">
    <source>
        <dbReference type="SAM" id="MobiDB-lite"/>
    </source>
</evidence>
<evidence type="ECO:0000313" key="4">
    <source>
        <dbReference type="Proteomes" id="UP000292235"/>
    </source>
</evidence>
<proteinExistence type="predicted"/>
<evidence type="ECO:0000313" key="3">
    <source>
        <dbReference type="EMBL" id="QBI56346.1"/>
    </source>
</evidence>
<keyword evidence="2" id="KW-0472">Membrane</keyword>
<dbReference type="KEGG" id="strr:EKD16_22965"/>
<dbReference type="OrthoDB" id="3436901at2"/>
<dbReference type="RefSeq" id="WP_131101171.1">
    <property type="nucleotide sequence ID" value="NZ_CP036455.1"/>
</dbReference>
<evidence type="ECO:0008006" key="5">
    <source>
        <dbReference type="Google" id="ProtNLM"/>
    </source>
</evidence>
<keyword evidence="4" id="KW-1185">Reference proteome</keyword>
<dbReference type="EMBL" id="CP036455">
    <property type="protein sequence ID" value="QBI56346.1"/>
    <property type="molecule type" value="Genomic_DNA"/>
</dbReference>
<organism evidence="3 4">
    <name type="scientific">Streptomonospora litoralis</name>
    <dbReference type="NCBI Taxonomy" id="2498135"/>
    <lineage>
        <taxon>Bacteria</taxon>
        <taxon>Bacillati</taxon>
        <taxon>Actinomycetota</taxon>
        <taxon>Actinomycetes</taxon>
        <taxon>Streptosporangiales</taxon>
        <taxon>Nocardiopsidaceae</taxon>
        <taxon>Streptomonospora</taxon>
    </lineage>
</organism>
<sequence precursor="true">MNAFITGPREKIVATGIILALVVAAVLLFRQLSPGADSAGAAAPGQPPTETGEEQDGSGQGARADVLELLPHSAAEVRIAADAAREFAAAYSERVAGETPLDRLERLEPLAAEIFADRLETLLLSTPTSGRPQAPVGDVDASPSVAGIRTIGTSSVIFVVDVTTSPGGGGDGREARASYAVTVVPEGGEWAVAAFREASVGNGPR</sequence>
<reference evidence="3 4" key="1">
    <citation type="submission" date="2019-02" db="EMBL/GenBank/DDBJ databases">
        <authorList>
            <person name="Khodamoradi S."/>
            <person name="Hahnke R.L."/>
            <person name="Kaempfer P."/>
            <person name="Schumann P."/>
            <person name="Rohde M."/>
            <person name="Steinert M."/>
            <person name="Luzhetskyy A."/>
            <person name="Wink J."/>
            <person name="Ruckert C."/>
        </authorList>
    </citation>
    <scope>NUCLEOTIDE SEQUENCE [LARGE SCALE GENOMIC DNA]</scope>
    <source>
        <strain evidence="3 4">M2</strain>
    </source>
</reference>
<accession>A0A4P6Q6F1</accession>
<dbReference type="AlphaFoldDB" id="A0A4P6Q6F1"/>
<evidence type="ECO:0000256" key="2">
    <source>
        <dbReference type="SAM" id="Phobius"/>
    </source>
</evidence>
<gene>
    <name evidence="3" type="ORF">EKD16_22965</name>
</gene>
<feature type="transmembrane region" description="Helical" evidence="2">
    <location>
        <begin position="12"/>
        <end position="29"/>
    </location>
</feature>
<protein>
    <recommendedName>
        <fullName evidence="5">Mce-associated membrane protein</fullName>
    </recommendedName>
</protein>
<keyword evidence="2" id="KW-0812">Transmembrane</keyword>
<dbReference type="Proteomes" id="UP000292235">
    <property type="component" value="Chromosome"/>
</dbReference>
<name>A0A4P6Q6F1_9ACTN</name>
<feature type="region of interest" description="Disordered" evidence="1">
    <location>
        <begin position="37"/>
        <end position="61"/>
    </location>
</feature>
<keyword evidence="2" id="KW-1133">Transmembrane helix</keyword>